<dbReference type="Gene3D" id="3.40.190.150">
    <property type="entry name" value="Bordetella uptake gene, domain 1"/>
    <property type="match status" value="1"/>
</dbReference>
<name>A0A437ME53_9PROT</name>
<dbReference type="SUPFAM" id="SSF53850">
    <property type="entry name" value="Periplasmic binding protein-like II"/>
    <property type="match status" value="1"/>
</dbReference>
<dbReference type="CDD" id="cd13578">
    <property type="entry name" value="PBP2_Bug27"/>
    <property type="match status" value="1"/>
</dbReference>
<dbReference type="AlphaFoldDB" id="A0A437ME53"/>
<dbReference type="EMBL" id="SACL01000004">
    <property type="protein sequence ID" value="RVT95950.1"/>
    <property type="molecule type" value="Genomic_DNA"/>
</dbReference>
<evidence type="ECO:0000256" key="1">
    <source>
        <dbReference type="ARBA" id="ARBA00006987"/>
    </source>
</evidence>
<dbReference type="InterPro" id="IPR042100">
    <property type="entry name" value="Bug_dom1"/>
</dbReference>
<dbReference type="Gene3D" id="3.40.190.10">
    <property type="entry name" value="Periplasmic binding protein-like II"/>
    <property type="match status" value="1"/>
</dbReference>
<dbReference type="PANTHER" id="PTHR42928">
    <property type="entry name" value="TRICARBOXYLATE-BINDING PROTEIN"/>
    <property type="match status" value="1"/>
</dbReference>
<sequence>MQASLKRAGQARPWAGLLWLAPTWMARNHSRMILRRSILATPWLATPALAQSFPTRPVTLVVPFPGGGSLDIITRILQPRLAEMLGGSVVVDNRPGGATVIGTDLVAKAPSDGHAILVMANSFTINATLLPNTPFDARRDFTGVGSIGFNPHVLITAPRAPWRDLAAIRRLPPAQPLTYASFGQGTSSHLGGESLRLATGLNMTHVPYRGGAPAQVDVATGRVDVMFSNLPDALPLIRDGRLRALAVADTARHPTMPDVPTLAELGLPQVVSNSWFAMVTRAGAPMGRLEKLNEALNAALAEEPVRARFAELGFTPNPMPLREFNAFLADEFERNAQLIREGGITPG</sequence>
<organism evidence="2 3">
    <name type="scientific">Rhodovarius crocodyli</name>
    <dbReference type="NCBI Taxonomy" id="1979269"/>
    <lineage>
        <taxon>Bacteria</taxon>
        <taxon>Pseudomonadati</taxon>
        <taxon>Pseudomonadota</taxon>
        <taxon>Alphaproteobacteria</taxon>
        <taxon>Acetobacterales</taxon>
        <taxon>Roseomonadaceae</taxon>
        <taxon>Rhodovarius</taxon>
    </lineage>
</organism>
<proteinExistence type="inferred from homology"/>
<reference evidence="2 3" key="1">
    <citation type="submission" date="2019-01" db="EMBL/GenBank/DDBJ databases">
        <authorList>
            <person name="Chen W.-M."/>
        </authorList>
    </citation>
    <scope>NUCLEOTIDE SEQUENCE [LARGE SCALE GENOMIC DNA]</scope>
    <source>
        <strain evidence="2 3">CCP-6</strain>
    </source>
</reference>
<evidence type="ECO:0000313" key="2">
    <source>
        <dbReference type="EMBL" id="RVT95950.1"/>
    </source>
</evidence>
<protein>
    <submittedName>
        <fullName evidence="2">Tripartite tricarboxylate transporter substrate binding protein</fullName>
    </submittedName>
</protein>
<accession>A0A437ME53</accession>
<dbReference type="OrthoDB" id="7256767at2"/>
<dbReference type="PIRSF" id="PIRSF017082">
    <property type="entry name" value="YflP"/>
    <property type="match status" value="1"/>
</dbReference>
<keyword evidence="3" id="KW-1185">Reference proteome</keyword>
<comment type="caution">
    <text evidence="2">The sequence shown here is derived from an EMBL/GenBank/DDBJ whole genome shotgun (WGS) entry which is preliminary data.</text>
</comment>
<dbReference type="PANTHER" id="PTHR42928:SF5">
    <property type="entry name" value="BLR1237 PROTEIN"/>
    <property type="match status" value="1"/>
</dbReference>
<dbReference type="Pfam" id="PF03401">
    <property type="entry name" value="TctC"/>
    <property type="match status" value="1"/>
</dbReference>
<comment type="similarity">
    <text evidence="1">Belongs to the UPF0065 (bug) family.</text>
</comment>
<dbReference type="InterPro" id="IPR005064">
    <property type="entry name" value="BUG"/>
</dbReference>
<dbReference type="Proteomes" id="UP000282957">
    <property type="component" value="Unassembled WGS sequence"/>
</dbReference>
<evidence type="ECO:0000313" key="3">
    <source>
        <dbReference type="Proteomes" id="UP000282957"/>
    </source>
</evidence>
<gene>
    <name evidence="2" type="ORF">EOD42_12510</name>
</gene>